<evidence type="ECO:0000313" key="2">
    <source>
        <dbReference type="EMBL" id="PWA08879.1"/>
    </source>
</evidence>
<sequence>MNNWDIANIQVCDKVTERKIRYDTTTEEHSCILLEAKSQNIVLFHKIAASFAMITNQNKLTIPKGSYTLAYYWKNRPFNLYIWRDKNGNYLGSYFNIVKNTCLADNLLSFEDLIIDVLVFPNGHYFILDEDELSEPLAQFENGFVQQALHSLIDMIDLLLPQTISEAEKNFKHEKILPLLQIAEQG</sequence>
<evidence type="ECO:0000259" key="1">
    <source>
        <dbReference type="Pfam" id="PF04167"/>
    </source>
</evidence>
<dbReference type="AlphaFoldDB" id="A0A2U1JV95"/>
<keyword evidence="3" id="KW-1185">Reference proteome</keyword>
<dbReference type="InterPro" id="IPR007295">
    <property type="entry name" value="DUF402"/>
</dbReference>
<gene>
    <name evidence="2" type="ORF">DCC39_14035</name>
</gene>
<dbReference type="EMBL" id="QCZG01000033">
    <property type="protein sequence ID" value="PWA08879.1"/>
    <property type="molecule type" value="Genomic_DNA"/>
</dbReference>
<dbReference type="Proteomes" id="UP000245998">
    <property type="component" value="Unassembled WGS sequence"/>
</dbReference>
<accession>A0A2U1JV95</accession>
<dbReference type="SUPFAM" id="SSF159234">
    <property type="entry name" value="FomD-like"/>
    <property type="match status" value="1"/>
</dbReference>
<reference evidence="2 3" key="1">
    <citation type="submission" date="2018-04" db="EMBL/GenBank/DDBJ databases">
        <title>Camelliibacillus theae gen. nov., sp. nov., isolated from Pu'er tea.</title>
        <authorList>
            <person name="Niu L."/>
        </authorList>
    </citation>
    <scope>NUCLEOTIDE SEQUENCE [LARGE SCALE GENOMIC DNA]</scope>
    <source>
        <strain evidence="2 3">T8</strain>
    </source>
</reference>
<comment type="caution">
    <text evidence="2">The sequence shown here is derived from an EMBL/GenBank/DDBJ whole genome shotgun (WGS) entry which is preliminary data.</text>
</comment>
<dbReference type="Pfam" id="PF04167">
    <property type="entry name" value="DUF402"/>
    <property type="match status" value="1"/>
</dbReference>
<protein>
    <submittedName>
        <fullName evidence="2">DUF402 domain-containing protein</fullName>
    </submittedName>
</protein>
<organism evidence="2 3">
    <name type="scientific">Pueribacillus theae</name>
    <dbReference type="NCBI Taxonomy" id="2171751"/>
    <lineage>
        <taxon>Bacteria</taxon>
        <taxon>Bacillati</taxon>
        <taxon>Bacillota</taxon>
        <taxon>Bacilli</taxon>
        <taxon>Bacillales</taxon>
        <taxon>Bacillaceae</taxon>
        <taxon>Pueribacillus</taxon>
    </lineage>
</organism>
<feature type="domain" description="DUF402" evidence="1">
    <location>
        <begin position="54"/>
        <end position="139"/>
    </location>
</feature>
<dbReference type="PANTHER" id="PTHR41271:SF1">
    <property type="entry name" value="DUF402 DOMAIN-CONTAINING PROTEIN"/>
    <property type="match status" value="1"/>
</dbReference>
<dbReference type="InterPro" id="IPR035930">
    <property type="entry name" value="FomD-like_sf"/>
</dbReference>
<evidence type="ECO:0000313" key="3">
    <source>
        <dbReference type="Proteomes" id="UP000245998"/>
    </source>
</evidence>
<dbReference type="RefSeq" id="WP_116555531.1">
    <property type="nucleotide sequence ID" value="NZ_QCZG01000033.1"/>
</dbReference>
<dbReference type="OrthoDB" id="2735096at2"/>
<proteinExistence type="predicted"/>
<dbReference type="Gene3D" id="2.40.380.10">
    <property type="entry name" value="FomD-like"/>
    <property type="match status" value="1"/>
</dbReference>
<dbReference type="PANTHER" id="PTHR41271">
    <property type="entry name" value="DUF402 DOMAIN-CONTAINING PROTEIN"/>
    <property type="match status" value="1"/>
</dbReference>
<name>A0A2U1JV95_9BACI</name>